<comment type="caution">
    <text evidence="3">The sequence shown here is derived from an EMBL/GenBank/DDBJ whole genome shotgun (WGS) entry which is preliminary data.</text>
</comment>
<dbReference type="InterPro" id="IPR044662">
    <property type="entry name" value="HS1/DABB1-like"/>
</dbReference>
<dbReference type="SMART" id="SM00886">
    <property type="entry name" value="Dabb"/>
    <property type="match status" value="1"/>
</dbReference>
<comment type="subunit">
    <text evidence="1">Homodimer.</text>
</comment>
<sequence>MTALRHLVTFRYKPGIDPATLADAHAAFCALPSKVPGIVAFEHGADISPEGLGQGYGHVYLMTFADEAARDAYLVHPAHQAFVAGIGPLLDAALVLDYAPQAVACAAGT</sequence>
<dbReference type="PANTHER" id="PTHR33178">
    <property type="match status" value="1"/>
</dbReference>
<organism evidence="3 4">
    <name type="scientific">Sphaerotilus mobilis</name>
    <dbReference type="NCBI Taxonomy" id="47994"/>
    <lineage>
        <taxon>Bacteria</taxon>
        <taxon>Pseudomonadati</taxon>
        <taxon>Pseudomonadota</taxon>
        <taxon>Betaproteobacteria</taxon>
        <taxon>Burkholderiales</taxon>
        <taxon>Sphaerotilaceae</taxon>
        <taxon>Sphaerotilus</taxon>
    </lineage>
</organism>
<dbReference type="EMBL" id="SGWV01000013">
    <property type="protein sequence ID" value="RZS46881.1"/>
    <property type="molecule type" value="Genomic_DNA"/>
</dbReference>
<dbReference type="PANTHER" id="PTHR33178:SF10">
    <property type="entry name" value="STRESS-RESPONSE A_B BARREL DOMAIN-CONTAINING PROTEIN"/>
    <property type="match status" value="1"/>
</dbReference>
<protein>
    <submittedName>
        <fullName evidence="3">Stress responsive alpha/beta barrel protein</fullName>
    </submittedName>
</protein>
<proteinExistence type="predicted"/>
<dbReference type="InterPro" id="IPR013097">
    <property type="entry name" value="Dabb"/>
</dbReference>
<evidence type="ECO:0000259" key="2">
    <source>
        <dbReference type="PROSITE" id="PS51502"/>
    </source>
</evidence>
<evidence type="ECO:0000313" key="4">
    <source>
        <dbReference type="Proteomes" id="UP000293433"/>
    </source>
</evidence>
<keyword evidence="4" id="KW-1185">Reference proteome</keyword>
<dbReference type="OrthoDB" id="9816070at2"/>
<gene>
    <name evidence="3" type="ORF">EV685_3913</name>
</gene>
<dbReference type="AlphaFoldDB" id="A0A4Q7LBS9"/>
<reference evidence="3 4" key="1">
    <citation type="submission" date="2019-02" db="EMBL/GenBank/DDBJ databases">
        <title>Genomic Encyclopedia of Type Strains, Phase IV (KMG-IV): sequencing the most valuable type-strain genomes for metagenomic binning, comparative biology and taxonomic classification.</title>
        <authorList>
            <person name="Goeker M."/>
        </authorList>
    </citation>
    <scope>NUCLEOTIDE SEQUENCE [LARGE SCALE GENOMIC DNA]</scope>
    <source>
        <strain evidence="3 4">DSM 10617</strain>
    </source>
</reference>
<evidence type="ECO:0000256" key="1">
    <source>
        <dbReference type="ARBA" id="ARBA00011738"/>
    </source>
</evidence>
<dbReference type="Proteomes" id="UP000293433">
    <property type="component" value="Unassembled WGS sequence"/>
</dbReference>
<feature type="domain" description="Stress-response A/B barrel" evidence="2">
    <location>
        <begin position="4"/>
        <end position="98"/>
    </location>
</feature>
<dbReference type="PROSITE" id="PS51502">
    <property type="entry name" value="S_R_A_B_BARREL"/>
    <property type="match status" value="1"/>
</dbReference>
<dbReference type="Gene3D" id="3.30.70.100">
    <property type="match status" value="1"/>
</dbReference>
<accession>A0A4Q7LBS9</accession>
<dbReference type="SUPFAM" id="SSF54909">
    <property type="entry name" value="Dimeric alpha+beta barrel"/>
    <property type="match status" value="1"/>
</dbReference>
<evidence type="ECO:0000313" key="3">
    <source>
        <dbReference type="EMBL" id="RZS46881.1"/>
    </source>
</evidence>
<name>A0A4Q7LBS9_9BURK</name>
<dbReference type="RefSeq" id="WP_130483726.1">
    <property type="nucleotide sequence ID" value="NZ_SGWV01000013.1"/>
</dbReference>
<dbReference type="Pfam" id="PF07876">
    <property type="entry name" value="Dabb"/>
    <property type="match status" value="1"/>
</dbReference>
<dbReference type="InterPro" id="IPR011008">
    <property type="entry name" value="Dimeric_a/b-barrel"/>
</dbReference>